<dbReference type="InterPro" id="IPR012902">
    <property type="entry name" value="N_methyl_site"/>
</dbReference>
<comment type="subcellular location">
    <subcellularLocation>
        <location evidence="1">Membrane</location>
        <topology evidence="1">Single-pass membrane protein</topology>
    </subcellularLocation>
</comment>
<dbReference type="InterPro" id="IPR045584">
    <property type="entry name" value="Pilin-like"/>
</dbReference>
<keyword evidence="4 9" id="KW-0812">Transmembrane</keyword>
<dbReference type="GO" id="GO:0015627">
    <property type="term" value="C:type II protein secretion system complex"/>
    <property type="evidence" value="ECO:0007669"/>
    <property type="project" value="InterPro"/>
</dbReference>
<evidence type="ECO:0000256" key="3">
    <source>
        <dbReference type="ARBA" id="ARBA00022481"/>
    </source>
</evidence>
<dbReference type="Proteomes" id="UP000282378">
    <property type="component" value="Unassembled WGS sequence"/>
</dbReference>
<dbReference type="GO" id="GO:0016020">
    <property type="term" value="C:membrane"/>
    <property type="evidence" value="ECO:0007669"/>
    <property type="project" value="UniProtKB-SubCell"/>
</dbReference>
<reference evidence="10 11" key="1">
    <citation type="submission" date="2018-08" db="EMBL/GenBank/DDBJ databases">
        <title>Recombination of ecologically and evolutionarily significant loci maintains genetic cohesion in the Pseudomonas syringae species complex.</title>
        <authorList>
            <person name="Dillon M."/>
            <person name="Thakur S."/>
            <person name="Almeida R.N.D."/>
            <person name="Weir B.S."/>
            <person name="Guttman D.S."/>
        </authorList>
    </citation>
    <scope>NUCLEOTIDE SEQUENCE [LARGE SCALE GENOMIC DNA]</scope>
    <source>
        <strain evidence="10 11">88_10</strain>
    </source>
</reference>
<dbReference type="EMBL" id="RBNL01005064">
    <property type="protein sequence ID" value="RML17352.1"/>
    <property type="molecule type" value="Genomic_DNA"/>
</dbReference>
<evidence type="ECO:0000256" key="1">
    <source>
        <dbReference type="ARBA" id="ARBA00004167"/>
    </source>
</evidence>
<dbReference type="Pfam" id="PF07963">
    <property type="entry name" value="N_methyl"/>
    <property type="match status" value="1"/>
</dbReference>
<dbReference type="AlphaFoldDB" id="A0A3M2TRW9"/>
<comment type="caution">
    <text evidence="10">The sequence shown here is derived from an EMBL/GenBank/DDBJ whole genome shotgun (WGS) entry which is preliminary data.</text>
</comment>
<evidence type="ECO:0000256" key="4">
    <source>
        <dbReference type="ARBA" id="ARBA00022692"/>
    </source>
</evidence>
<dbReference type="InterPro" id="IPR001082">
    <property type="entry name" value="Pilin"/>
</dbReference>
<dbReference type="GO" id="GO:0007155">
    <property type="term" value="P:cell adhesion"/>
    <property type="evidence" value="ECO:0007669"/>
    <property type="project" value="InterPro"/>
</dbReference>
<dbReference type="PANTHER" id="PTHR30093:SF34">
    <property type="entry name" value="PREPILIN PEPTIDASE-DEPENDENT PROTEIN D"/>
    <property type="match status" value="1"/>
</dbReference>
<dbReference type="GO" id="GO:0015628">
    <property type="term" value="P:protein secretion by the type II secretion system"/>
    <property type="evidence" value="ECO:0007669"/>
    <property type="project" value="InterPro"/>
</dbReference>
<gene>
    <name evidence="10" type="ORF">APX70_06230</name>
</gene>
<dbReference type="NCBIfam" id="TIGR02532">
    <property type="entry name" value="IV_pilin_GFxxxE"/>
    <property type="match status" value="1"/>
</dbReference>
<dbReference type="GO" id="GO:0009289">
    <property type="term" value="C:pilus"/>
    <property type="evidence" value="ECO:0007669"/>
    <property type="project" value="InterPro"/>
</dbReference>
<accession>A0A3M2TRW9</accession>
<dbReference type="PANTHER" id="PTHR30093">
    <property type="entry name" value="GENERAL SECRETION PATHWAY PROTEIN G"/>
    <property type="match status" value="1"/>
</dbReference>
<sequence length="149" mass="15137">MTPWRVRMNAQKGFTLIELMIVVAIVGILAAVAIPSYQNYAKKAAYTEVLAAMASVKTAVGVCAAQQGTVADCDTAAKVGVTLPSGATTGAVNKMEITATSAAITATPNAFKGILTTDTCSLTPAIAAAGSPVTWSYTGACVTNGYVKN</sequence>
<proteinExistence type="inferred from homology"/>
<keyword evidence="3" id="KW-0488">Methylation</keyword>
<protein>
    <recommendedName>
        <fullName evidence="7">Pilin</fullName>
    </recommendedName>
</protein>
<organism evidence="10 11">
    <name type="scientific">Pseudomonas syringae pv. maculicola</name>
    <dbReference type="NCBI Taxonomy" id="59511"/>
    <lineage>
        <taxon>Bacteria</taxon>
        <taxon>Pseudomonadati</taxon>
        <taxon>Pseudomonadota</taxon>
        <taxon>Gammaproteobacteria</taxon>
        <taxon>Pseudomonadales</taxon>
        <taxon>Pseudomonadaceae</taxon>
        <taxon>Pseudomonas</taxon>
    </lineage>
</organism>
<name>A0A3M2TRW9_PSEYM</name>
<evidence type="ECO:0000313" key="11">
    <source>
        <dbReference type="Proteomes" id="UP000282378"/>
    </source>
</evidence>
<dbReference type="PRINTS" id="PR00885">
    <property type="entry name" value="BCTERIALGSPH"/>
</dbReference>
<dbReference type="SUPFAM" id="SSF54523">
    <property type="entry name" value="Pili subunits"/>
    <property type="match status" value="1"/>
</dbReference>
<evidence type="ECO:0000256" key="2">
    <source>
        <dbReference type="ARBA" id="ARBA00005233"/>
    </source>
</evidence>
<dbReference type="Gene3D" id="3.30.700.10">
    <property type="entry name" value="Glycoprotein, Type 4 Pilin"/>
    <property type="match status" value="1"/>
</dbReference>
<evidence type="ECO:0000256" key="6">
    <source>
        <dbReference type="ARBA" id="ARBA00023136"/>
    </source>
</evidence>
<evidence type="ECO:0000256" key="5">
    <source>
        <dbReference type="ARBA" id="ARBA00022989"/>
    </source>
</evidence>
<evidence type="ECO:0000256" key="9">
    <source>
        <dbReference type="SAM" id="Phobius"/>
    </source>
</evidence>
<evidence type="ECO:0000256" key="8">
    <source>
        <dbReference type="RuleBase" id="RU000389"/>
    </source>
</evidence>
<dbReference type="Pfam" id="PF00114">
    <property type="entry name" value="Pilin"/>
    <property type="match status" value="1"/>
</dbReference>
<keyword evidence="6 9" id="KW-0472">Membrane</keyword>
<feature type="transmembrane region" description="Helical" evidence="9">
    <location>
        <begin position="13"/>
        <end position="34"/>
    </location>
</feature>
<comment type="similarity">
    <text evidence="2 8">Belongs to the N-Me-Phe pilin family.</text>
</comment>
<evidence type="ECO:0000313" key="10">
    <source>
        <dbReference type="EMBL" id="RML17352.1"/>
    </source>
</evidence>
<keyword evidence="5 9" id="KW-1133">Transmembrane helix</keyword>
<keyword evidence="8" id="KW-0281">Fimbrium</keyword>
<dbReference type="PROSITE" id="PS00409">
    <property type="entry name" value="PROKAR_NTER_METHYL"/>
    <property type="match status" value="1"/>
</dbReference>
<dbReference type="InterPro" id="IPR002416">
    <property type="entry name" value="T2SS_protein-GspH"/>
</dbReference>
<evidence type="ECO:0000256" key="7">
    <source>
        <dbReference type="ARBA" id="ARBA00029638"/>
    </source>
</evidence>